<dbReference type="InterPro" id="IPR027806">
    <property type="entry name" value="HARBI1_dom"/>
</dbReference>
<protein>
    <recommendedName>
        <fullName evidence="8">DDE Tnp4 domain-containing protein</fullName>
    </recommendedName>
</protein>
<keyword evidence="7" id="KW-0539">Nucleus</keyword>
<dbReference type="Pfam" id="PF13359">
    <property type="entry name" value="DDE_Tnp_4"/>
    <property type="match status" value="1"/>
</dbReference>
<dbReference type="Proteomes" id="UP001329430">
    <property type="component" value="Chromosome 6"/>
</dbReference>
<evidence type="ECO:0000313" key="10">
    <source>
        <dbReference type="Proteomes" id="UP001329430"/>
    </source>
</evidence>
<dbReference type="AlphaFoldDB" id="A0AAN7VE98"/>
<reference evidence="9 10" key="1">
    <citation type="journal article" date="2024" name="Insects">
        <title>An Improved Chromosome-Level Genome Assembly of the Firefly Pyrocoelia pectoralis.</title>
        <authorList>
            <person name="Fu X."/>
            <person name="Meyer-Rochow V.B."/>
            <person name="Ballantyne L."/>
            <person name="Zhu X."/>
        </authorList>
    </citation>
    <scope>NUCLEOTIDE SEQUENCE [LARGE SCALE GENOMIC DNA]</scope>
    <source>
        <strain evidence="9">XCY_ONT2</strain>
    </source>
</reference>
<evidence type="ECO:0000256" key="5">
    <source>
        <dbReference type="ARBA" id="ARBA00022723"/>
    </source>
</evidence>
<keyword evidence="5" id="KW-0479">Metal-binding</keyword>
<dbReference type="GO" id="GO:0005634">
    <property type="term" value="C:nucleus"/>
    <property type="evidence" value="ECO:0007669"/>
    <property type="project" value="UniProtKB-SubCell"/>
</dbReference>
<dbReference type="EMBL" id="JAVRBK010000006">
    <property type="protein sequence ID" value="KAK5642344.1"/>
    <property type="molecule type" value="Genomic_DNA"/>
</dbReference>
<keyword evidence="10" id="KW-1185">Reference proteome</keyword>
<comment type="subcellular location">
    <subcellularLocation>
        <location evidence="2">Nucleus</location>
    </subcellularLocation>
</comment>
<proteinExistence type="inferred from homology"/>
<evidence type="ECO:0000259" key="8">
    <source>
        <dbReference type="Pfam" id="PF13359"/>
    </source>
</evidence>
<feature type="domain" description="DDE Tnp4" evidence="8">
    <location>
        <begin position="42"/>
        <end position="206"/>
    </location>
</feature>
<evidence type="ECO:0000256" key="2">
    <source>
        <dbReference type="ARBA" id="ARBA00004123"/>
    </source>
</evidence>
<dbReference type="GO" id="GO:0016787">
    <property type="term" value="F:hydrolase activity"/>
    <property type="evidence" value="ECO:0007669"/>
    <property type="project" value="UniProtKB-KW"/>
</dbReference>
<comment type="caution">
    <text evidence="9">The sequence shown here is derived from an EMBL/GenBank/DDBJ whole genome shotgun (WGS) entry which is preliminary data.</text>
</comment>
<evidence type="ECO:0000256" key="1">
    <source>
        <dbReference type="ARBA" id="ARBA00001968"/>
    </source>
</evidence>
<keyword evidence="4" id="KW-0540">Nuclease</keyword>
<evidence type="ECO:0000256" key="6">
    <source>
        <dbReference type="ARBA" id="ARBA00022801"/>
    </source>
</evidence>
<dbReference type="GO" id="GO:0004518">
    <property type="term" value="F:nuclease activity"/>
    <property type="evidence" value="ECO:0007669"/>
    <property type="project" value="UniProtKB-KW"/>
</dbReference>
<evidence type="ECO:0000313" key="9">
    <source>
        <dbReference type="EMBL" id="KAK5642344.1"/>
    </source>
</evidence>
<comment type="cofactor">
    <cofactor evidence="1">
        <name>a divalent metal cation</name>
        <dbReference type="ChEBI" id="CHEBI:60240"/>
    </cofactor>
</comment>
<sequence>MLELIYSELQKEFLKFPDKAQWLQIANDFEKKKKFPNCIGAIDGKHIRIKKPSNCGSLHYNYKLYHSVVLLSLVDSNYKFTMIDVGAYGKNSDGGVLKKSEFGKRLSEDLLDLPDNRSITKEAEKIPYVIVADEAFQLTKNIMKPYPRKQLSKEKRIFNYRLSYARSIVECTFGILVSKFRIFETSIAVQPETCDKIIKAACVLHNMIRTVDCEITETTTTYKDTCSFNNFDELFVRRTNQSTRYARHIREVFTNYFCKEGALEFQDTIIANNDNK</sequence>
<dbReference type="PANTHER" id="PTHR22930">
    <property type="match status" value="1"/>
</dbReference>
<name>A0AAN7VE98_9COLE</name>
<dbReference type="InterPro" id="IPR045249">
    <property type="entry name" value="HARBI1-like"/>
</dbReference>
<organism evidence="9 10">
    <name type="scientific">Pyrocoelia pectoralis</name>
    <dbReference type="NCBI Taxonomy" id="417401"/>
    <lineage>
        <taxon>Eukaryota</taxon>
        <taxon>Metazoa</taxon>
        <taxon>Ecdysozoa</taxon>
        <taxon>Arthropoda</taxon>
        <taxon>Hexapoda</taxon>
        <taxon>Insecta</taxon>
        <taxon>Pterygota</taxon>
        <taxon>Neoptera</taxon>
        <taxon>Endopterygota</taxon>
        <taxon>Coleoptera</taxon>
        <taxon>Polyphaga</taxon>
        <taxon>Elateriformia</taxon>
        <taxon>Elateroidea</taxon>
        <taxon>Lampyridae</taxon>
        <taxon>Lampyrinae</taxon>
        <taxon>Pyrocoelia</taxon>
    </lineage>
</organism>
<accession>A0AAN7VE98</accession>
<evidence type="ECO:0000256" key="3">
    <source>
        <dbReference type="ARBA" id="ARBA00006958"/>
    </source>
</evidence>
<gene>
    <name evidence="9" type="ORF">RI129_008511</name>
</gene>
<dbReference type="GO" id="GO:0046872">
    <property type="term" value="F:metal ion binding"/>
    <property type="evidence" value="ECO:0007669"/>
    <property type="project" value="UniProtKB-KW"/>
</dbReference>
<evidence type="ECO:0000256" key="7">
    <source>
        <dbReference type="ARBA" id="ARBA00023242"/>
    </source>
</evidence>
<comment type="similarity">
    <text evidence="3">Belongs to the HARBI1 family.</text>
</comment>
<evidence type="ECO:0000256" key="4">
    <source>
        <dbReference type="ARBA" id="ARBA00022722"/>
    </source>
</evidence>
<dbReference type="PANTHER" id="PTHR22930:SF269">
    <property type="entry name" value="NUCLEASE HARBI1-LIKE PROTEIN"/>
    <property type="match status" value="1"/>
</dbReference>
<keyword evidence="6" id="KW-0378">Hydrolase</keyword>